<accession>A0A6J7NQW8</accession>
<organism evidence="1">
    <name type="scientific">freshwater metagenome</name>
    <dbReference type="NCBI Taxonomy" id="449393"/>
    <lineage>
        <taxon>unclassified sequences</taxon>
        <taxon>metagenomes</taxon>
        <taxon>ecological metagenomes</taxon>
    </lineage>
</organism>
<dbReference type="AlphaFoldDB" id="A0A6J7NQW8"/>
<protein>
    <submittedName>
        <fullName evidence="1">Unannotated protein</fullName>
    </submittedName>
</protein>
<name>A0A6J7NQW8_9ZZZZ</name>
<evidence type="ECO:0000313" key="1">
    <source>
        <dbReference type="EMBL" id="CAB4995516.1"/>
    </source>
</evidence>
<proteinExistence type="predicted"/>
<sequence length="82" mass="8999">MTLGAMRSIQVDEPGARQPKVAVVVVANVSAPVVRSSRTSNARLSMRDARSCASARVRFSLPVMRASLHYRGAYDDNRRLLV</sequence>
<gene>
    <name evidence="1" type="ORF">UFOPK3957_01262</name>
</gene>
<reference evidence="1" key="1">
    <citation type="submission" date="2020-05" db="EMBL/GenBank/DDBJ databases">
        <authorList>
            <person name="Chiriac C."/>
            <person name="Salcher M."/>
            <person name="Ghai R."/>
            <person name="Kavagutti S V."/>
        </authorList>
    </citation>
    <scope>NUCLEOTIDE SEQUENCE</scope>
</reference>
<dbReference type="EMBL" id="CAFBOM010000222">
    <property type="protein sequence ID" value="CAB4995516.1"/>
    <property type="molecule type" value="Genomic_DNA"/>
</dbReference>